<evidence type="ECO:0008006" key="3">
    <source>
        <dbReference type="Google" id="ProtNLM"/>
    </source>
</evidence>
<evidence type="ECO:0000313" key="1">
    <source>
        <dbReference type="EMBL" id="RLL22686.1"/>
    </source>
</evidence>
<reference evidence="1 2" key="1">
    <citation type="submission" date="2018-09" db="EMBL/GenBank/DDBJ databases">
        <title>The draft genome of Acinetobacter sp. strains.</title>
        <authorList>
            <person name="Qin J."/>
            <person name="Feng Y."/>
            <person name="Zong Z."/>
        </authorList>
    </citation>
    <scope>NUCLEOTIDE SEQUENCE [LARGE SCALE GENOMIC DNA]</scope>
    <source>
        <strain evidence="1 2">WCHAc060005</strain>
    </source>
</reference>
<protein>
    <recommendedName>
        <fullName evidence="3">Type IV secretion protein Rhs</fullName>
    </recommendedName>
</protein>
<name>A0ABX9TXV1_9GAMM</name>
<evidence type="ECO:0000313" key="2">
    <source>
        <dbReference type="Proteomes" id="UP000280271"/>
    </source>
</evidence>
<keyword evidence="2" id="KW-1185">Reference proteome</keyword>
<gene>
    <name evidence="1" type="ORF">D9K81_05620</name>
</gene>
<sequence>MLPLLSVLIPFLKLDQFKCRQLTPAEIQLCEPIFGNLIDYSKVRIMNHLFVPWQSPWVVMAPYGDIHAHNRHYKADYSQTSLAYQALFIHEMTHIYQYQQGTNVLLRGALLQTAYFLSGKKYNPYAYRLKPNKTFDCYNIEQQGDIARDIFLNKIPNIILQPNSINFEH</sequence>
<dbReference type="RefSeq" id="WP_120374326.1">
    <property type="nucleotide sequence ID" value="NZ_RCHC01000005.1"/>
</dbReference>
<comment type="caution">
    <text evidence="1">The sequence shown here is derived from an EMBL/GenBank/DDBJ whole genome shotgun (WGS) entry which is preliminary data.</text>
</comment>
<dbReference type="Proteomes" id="UP000280271">
    <property type="component" value="Unassembled WGS sequence"/>
</dbReference>
<accession>A0ABX9TXV1</accession>
<organism evidence="1 2">
    <name type="scientific">Acinetobacter chengduensis</name>
    <dbReference type="NCBI Taxonomy" id="2420890"/>
    <lineage>
        <taxon>Bacteria</taxon>
        <taxon>Pseudomonadati</taxon>
        <taxon>Pseudomonadota</taxon>
        <taxon>Gammaproteobacteria</taxon>
        <taxon>Moraxellales</taxon>
        <taxon>Moraxellaceae</taxon>
        <taxon>Acinetobacter</taxon>
    </lineage>
</organism>
<dbReference type="EMBL" id="RCHC01000005">
    <property type="protein sequence ID" value="RLL22686.1"/>
    <property type="molecule type" value="Genomic_DNA"/>
</dbReference>
<proteinExistence type="predicted"/>